<evidence type="ECO:0000256" key="1">
    <source>
        <dbReference type="SAM" id="SignalP"/>
    </source>
</evidence>
<evidence type="ECO:0008006" key="3">
    <source>
        <dbReference type="Google" id="ProtNLM"/>
    </source>
</evidence>
<feature type="signal peptide" evidence="1">
    <location>
        <begin position="1"/>
        <end position="23"/>
    </location>
</feature>
<evidence type="ECO:0000313" key="2">
    <source>
        <dbReference type="EMBL" id="AEQ20427.1"/>
    </source>
</evidence>
<dbReference type="AlphaFoldDB" id="G4WVH5"/>
<keyword evidence="1" id="KW-0732">Signal</keyword>
<sequence length="177" mass="19548">MKRETTMLTAFAVVAAFALPSWAQVKQFPTETITIAGTIESIDYNRRAMQVKTADGKMVAVNVPESVQRFSEFKVGNNLQATYNNNVLVRLKPPGEPPVDTIDEAYSKEQTSGTKVMVRRMTASIVALDKGASSATFEAPNGWKYSRRVVDPTVFDKVKVGDKVDIIWNTDLTVSVK</sequence>
<reference evidence="2" key="1">
    <citation type="journal article" date="2000" name="J. Am. Chem. Soc.">
        <title>Long-Chain N-Acyl Amino Acid Antibiotics Isolated from Heterologously Expressed Environmental DNA.</title>
        <authorList>
            <person name="Brady S.F."/>
            <person name="Clardy J."/>
        </authorList>
    </citation>
    <scope>NUCLEOTIDE SEQUENCE</scope>
</reference>
<organism evidence="2">
    <name type="scientific">uncultured bacterium CSL12</name>
    <dbReference type="NCBI Taxonomy" id="1091567"/>
    <lineage>
        <taxon>Bacteria</taxon>
        <taxon>environmental samples</taxon>
    </lineage>
</organism>
<accession>G4WVH5</accession>
<dbReference type="EMBL" id="JF429409">
    <property type="protein sequence ID" value="AEQ20427.1"/>
    <property type="molecule type" value="Genomic_DNA"/>
</dbReference>
<protein>
    <recommendedName>
        <fullName evidence="3">DUF5666 domain-containing protein</fullName>
    </recommendedName>
</protein>
<proteinExistence type="predicted"/>
<name>G4WVH5_9BACT</name>
<reference evidence="2" key="2">
    <citation type="journal article" date="2011" name="J. Bacteriol.">
        <title>Long-chain N-acyl amino acid synthases are linked to the putative PEP-CTERM/exosortase protein-sorting system in Gram-negative bacteria.</title>
        <authorList>
            <person name="Craig J.W."/>
            <person name="Cherry M.A."/>
            <person name="Brady S.F."/>
        </authorList>
    </citation>
    <scope>NUCLEOTIDE SEQUENCE</scope>
</reference>
<feature type="chain" id="PRO_5003470779" description="DUF5666 domain-containing protein" evidence="1">
    <location>
        <begin position="24"/>
        <end position="177"/>
    </location>
</feature>